<organism evidence="3">
    <name type="scientific">uncultured marine group II/III euryarchaeote KM3_31_G10</name>
    <dbReference type="NCBI Taxonomy" id="1456433"/>
    <lineage>
        <taxon>Archaea</taxon>
        <taxon>Methanobacteriati</taxon>
        <taxon>Methanobacteriota</taxon>
        <taxon>environmental samples</taxon>
    </lineage>
</organism>
<name>A0A075H2E0_9EURY</name>
<protein>
    <recommendedName>
        <fullName evidence="2">CARDB domain-containing protein</fullName>
    </recommendedName>
</protein>
<reference evidence="3" key="1">
    <citation type="journal article" date="2014" name="Genome Biol. Evol.">
        <title>Pangenome evidence for extensive interdomain horizontal transfer affecting lineage core and shell genes in uncultured planktonic thaumarchaeota and euryarchaeota.</title>
        <authorList>
            <person name="Deschamps P."/>
            <person name="Zivanovic Y."/>
            <person name="Moreira D."/>
            <person name="Rodriguez-Valera F."/>
            <person name="Lopez-Garcia P."/>
        </authorList>
    </citation>
    <scope>NUCLEOTIDE SEQUENCE</scope>
</reference>
<feature type="domain" description="CARDB" evidence="2">
    <location>
        <begin position="521"/>
        <end position="625"/>
    </location>
</feature>
<dbReference type="EMBL" id="KF900839">
    <property type="protein sequence ID" value="AIF08692.1"/>
    <property type="molecule type" value="Genomic_DNA"/>
</dbReference>
<feature type="transmembrane region" description="Helical" evidence="1">
    <location>
        <begin position="654"/>
        <end position="673"/>
    </location>
</feature>
<dbReference type="InterPro" id="IPR013783">
    <property type="entry name" value="Ig-like_fold"/>
</dbReference>
<dbReference type="InterPro" id="IPR011635">
    <property type="entry name" value="CARDB"/>
</dbReference>
<dbReference type="Gene3D" id="2.60.40.10">
    <property type="entry name" value="Immunoglobulins"/>
    <property type="match status" value="1"/>
</dbReference>
<accession>A0A075H2E0</accession>
<keyword evidence="1" id="KW-0472">Membrane</keyword>
<keyword evidence="1" id="KW-1133">Transmembrane helix</keyword>
<keyword evidence="1" id="KW-0812">Transmembrane</keyword>
<dbReference type="AlphaFoldDB" id="A0A075H2E0"/>
<evidence type="ECO:0000259" key="2">
    <source>
        <dbReference type="Pfam" id="PF07705"/>
    </source>
</evidence>
<evidence type="ECO:0000313" key="3">
    <source>
        <dbReference type="EMBL" id="AIF08692.1"/>
    </source>
</evidence>
<dbReference type="Pfam" id="PF07705">
    <property type="entry name" value="CARDB"/>
    <property type="match status" value="1"/>
</dbReference>
<evidence type="ECO:0000256" key="1">
    <source>
        <dbReference type="SAM" id="Phobius"/>
    </source>
</evidence>
<proteinExistence type="predicted"/>
<sequence>MENFDSSAFYGSDIINVSVKIAFAVPEVLGDDEVRFQISWGSNMELIRSFAHTQAPIDNMQGNPLVISLDSYASWTWNDLNDLTVTIDYVSVGGVDDSEVRVDAVGLQVRERSPWSGFENSKAVHSSVMEMAPFFDFDIAAGSLTGLHITSCGLEIDSVGNPGGWLSESVKLPHDQTWGRYHQYGNASASVKIQSSSDGISWSTGVTINDAEMVNGGNYVRLDIAIFDGCLAAARIDLNDPTLTITGSVSGSTADLVSNFSVVKFALGTNLVATTPVLAGAFSLTVPVGRFLPDAGESLDIGVSSRFQWSSQGQPETVVVQVEDILLSGGFLVEWDYDPSCENPGTIYLQEDDIGSITPLRSTCSDDITPVEQLSVSAVSQTPTLVAASVDDGRLVLSQLSEQSGVAPIDVVVTDERGNTWTTTFDVVVSSVEDAPTHAQLPQEVLVAVGDALTIELQIEDVDTPINDLIIATDVSWAIIDSYNNLILAPTSVGSFEVKITISDGPNVVTESLIVLATSDPDLLIESVAVEGEVAGQIERGVVTSIKVFVRNEGLSAASLVSVRCYDGQTLINTSVPIPVIEPNGLGVATCVWLVPVEAGDVSLRVYVDPTYDILEVSETNNEYHSTIEVVSGDDEGGGAGSSEGAAKAPSMSMVYVLAVVIGLVALIAMQLGPGKIRREL</sequence>